<gene>
    <name evidence="11" type="ORF">A35E_00478</name>
</gene>
<dbReference type="KEGG" id="sehc:A35E_00478"/>
<dbReference type="HOGENOM" id="CLU_015237_0_0_6"/>
<dbReference type="InterPro" id="IPR000644">
    <property type="entry name" value="CBS_dom"/>
</dbReference>
<dbReference type="InterPro" id="IPR044751">
    <property type="entry name" value="Ion_transp-like_CBS"/>
</dbReference>
<keyword evidence="5 9" id="KW-1133">Transmembrane helix</keyword>
<evidence type="ECO:0000256" key="8">
    <source>
        <dbReference type="PROSITE-ProRule" id="PRU00703"/>
    </source>
</evidence>
<keyword evidence="3 9" id="KW-0812">Transmembrane</keyword>
<keyword evidence="6 8" id="KW-0129">CBS domain</keyword>
<feature type="transmembrane region" description="Helical" evidence="9">
    <location>
        <begin position="184"/>
        <end position="207"/>
    </location>
</feature>
<evidence type="ECO:0000256" key="4">
    <source>
        <dbReference type="ARBA" id="ARBA00022737"/>
    </source>
</evidence>
<keyword evidence="12" id="KW-1185">Reference proteome</keyword>
<evidence type="ECO:0000313" key="11">
    <source>
        <dbReference type="EMBL" id="AFP85768.1"/>
    </source>
</evidence>
<feature type="domain" description="CBS" evidence="10">
    <location>
        <begin position="301"/>
        <end position="360"/>
    </location>
</feature>
<evidence type="ECO:0000256" key="1">
    <source>
        <dbReference type="ARBA" id="ARBA00004370"/>
    </source>
</evidence>
<feature type="transmembrane region" description="Helical" evidence="9">
    <location>
        <begin position="213"/>
        <end position="231"/>
    </location>
</feature>
<keyword evidence="4" id="KW-0677">Repeat</keyword>
<proteinExistence type="inferred from homology"/>
<evidence type="ECO:0000256" key="3">
    <source>
        <dbReference type="ARBA" id="ARBA00022692"/>
    </source>
</evidence>
<comment type="similarity">
    <text evidence="2">Belongs to the UPF0053 family.</text>
</comment>
<evidence type="ECO:0000256" key="6">
    <source>
        <dbReference type="ARBA" id="ARBA00023122"/>
    </source>
</evidence>
<dbReference type="Proteomes" id="UP000003937">
    <property type="component" value="Chromosome"/>
</dbReference>
<feature type="transmembrane region" description="Helical" evidence="9">
    <location>
        <begin position="120"/>
        <end position="148"/>
    </location>
</feature>
<feature type="transmembrane region" description="Helical" evidence="9">
    <location>
        <begin position="48"/>
        <end position="69"/>
    </location>
</feature>
<evidence type="ECO:0000313" key="12">
    <source>
        <dbReference type="Proteomes" id="UP000003937"/>
    </source>
</evidence>
<feature type="transmembrane region" description="Helical" evidence="9">
    <location>
        <begin position="154"/>
        <end position="172"/>
    </location>
</feature>
<reference evidence="11 12" key="1">
    <citation type="journal article" date="2012" name="Mol. Biol. Evol.">
        <title>Genome reduction and co-evolution between the primary and secondary bacterial symbionts of psyllids.</title>
        <authorList>
            <person name="Sloan D.B."/>
            <person name="Moran N.A."/>
        </authorList>
    </citation>
    <scope>NUCLEOTIDE SEQUENCE [LARGE SCALE GENOMIC DNA]</scope>
    <source>
        <strain evidence="11">Hcub_S</strain>
    </source>
</reference>
<dbReference type="InterPro" id="IPR046342">
    <property type="entry name" value="CBS_dom_sf"/>
</dbReference>
<dbReference type="PROSITE" id="PS51371">
    <property type="entry name" value="CBS"/>
    <property type="match status" value="1"/>
</dbReference>
<evidence type="ECO:0000256" key="2">
    <source>
        <dbReference type="ARBA" id="ARBA00006337"/>
    </source>
</evidence>
<dbReference type="AlphaFoldDB" id="J3YTI2"/>
<name>J3YTI2_9ENTR</name>
<sequence precursor="true">MEFFMDPSLWVGLLTLIILEIILSIDNLIFIAILAGKLPKKKRDKARVLGLSLAIIMRIMLLSLVSWVVTLTQPLLSLGDISFSGRELVLLFGGFFLLLKATSELHEHLDKKQFDRNTECGYASFLAVVIQIVIFDAVFSLDAVITAVGMVNKLPIMITAVIIAMTLMLLASRSLTHFVNSHQTVVVLCLSFLLVIGLSLIAEGFGFYIPKGYLYAAMGFSIIIEIFNQIARRNLIKNQSDKPMCKCYSKAIIQLMSSRVHYETRLDKIMKTLKKESLTKEELQMVIGVLSLESKTLQSLMTPRNEITWLDCQRSIEELRVTVMRTSHNVLPVCNGKLDHLIGVIRAKDLIEKLGDSEQLKAYAIINPAIIVSETSEVVNILKELQNAKNSIIMVCNELSVIQGLITPIDVLEAICNELSY</sequence>
<evidence type="ECO:0000256" key="7">
    <source>
        <dbReference type="ARBA" id="ARBA00023136"/>
    </source>
</evidence>
<dbReference type="OrthoDB" id="9805314at2"/>
<organism evidence="11 12">
    <name type="scientific">secondary endosymbiont of Heteropsylla cubana</name>
    <dbReference type="NCBI Taxonomy" id="134287"/>
    <lineage>
        <taxon>Bacteria</taxon>
        <taxon>Pseudomonadati</taxon>
        <taxon>Pseudomonadota</taxon>
        <taxon>Gammaproteobacteria</taxon>
        <taxon>Enterobacterales</taxon>
        <taxon>Enterobacteriaceae</taxon>
        <taxon>aphid secondary symbionts</taxon>
    </lineage>
</organism>
<evidence type="ECO:0000259" key="10">
    <source>
        <dbReference type="PROSITE" id="PS51371"/>
    </source>
</evidence>
<feature type="transmembrane region" description="Helical" evidence="9">
    <location>
        <begin position="12"/>
        <end position="36"/>
    </location>
</feature>
<evidence type="ECO:0000256" key="5">
    <source>
        <dbReference type="ARBA" id="ARBA00022989"/>
    </source>
</evidence>
<dbReference type="SUPFAM" id="SSF54631">
    <property type="entry name" value="CBS-domain pair"/>
    <property type="match status" value="1"/>
</dbReference>
<dbReference type="CDD" id="cd04590">
    <property type="entry name" value="CBS_pair_CorC_HlyC_assoc"/>
    <property type="match status" value="1"/>
</dbReference>
<dbReference type="PANTHER" id="PTHR22777">
    <property type="entry name" value="HEMOLYSIN-RELATED"/>
    <property type="match status" value="1"/>
</dbReference>
<dbReference type="EMBL" id="CP003547">
    <property type="protein sequence ID" value="AFP85768.1"/>
    <property type="molecule type" value="Genomic_DNA"/>
</dbReference>
<dbReference type="RefSeq" id="WP_014889065.1">
    <property type="nucleotide sequence ID" value="NC_018420.1"/>
</dbReference>
<feature type="transmembrane region" description="Helical" evidence="9">
    <location>
        <begin position="81"/>
        <end position="99"/>
    </location>
</feature>
<protein>
    <submittedName>
        <fullName evidence="11">Membrane protein TerC, possibly involved in tellurium resistance</fullName>
    </submittedName>
</protein>
<dbReference type="GO" id="GO:0005886">
    <property type="term" value="C:plasma membrane"/>
    <property type="evidence" value="ECO:0007669"/>
    <property type="project" value="TreeGrafter"/>
</dbReference>
<dbReference type="Gene3D" id="3.10.580.10">
    <property type="entry name" value="CBS-domain"/>
    <property type="match status" value="1"/>
</dbReference>
<dbReference type="Pfam" id="PF03741">
    <property type="entry name" value="TerC"/>
    <property type="match status" value="1"/>
</dbReference>
<keyword evidence="7 9" id="KW-0472">Membrane</keyword>
<dbReference type="InterPro" id="IPR005496">
    <property type="entry name" value="Integral_membrane_TerC"/>
</dbReference>
<comment type="subcellular location">
    <subcellularLocation>
        <location evidence="1">Membrane</location>
    </subcellularLocation>
</comment>
<evidence type="ECO:0000256" key="9">
    <source>
        <dbReference type="SAM" id="Phobius"/>
    </source>
</evidence>
<dbReference type="PANTHER" id="PTHR22777:SF15">
    <property type="entry name" value="UPF0053 INNER MEMBRANE PROTEIN YOAE"/>
    <property type="match status" value="1"/>
</dbReference>
<accession>J3YTI2</accession>